<dbReference type="InterPro" id="IPR036101">
    <property type="entry name" value="CarD-like/TRCF_RID_sf"/>
</dbReference>
<dbReference type="Gene3D" id="2.40.10.170">
    <property type="match status" value="1"/>
</dbReference>
<dbReference type="Pfam" id="PF02559">
    <property type="entry name" value="CarD_TRCF_RID"/>
    <property type="match status" value="1"/>
</dbReference>
<dbReference type="InterPro" id="IPR048792">
    <property type="entry name" value="CarD_C"/>
</dbReference>
<dbReference type="Pfam" id="PF21095">
    <property type="entry name" value="CarD_C"/>
    <property type="match status" value="1"/>
</dbReference>
<accession>A0A6M0H080</accession>
<reference evidence="2 3" key="1">
    <citation type="submission" date="2020-02" db="EMBL/GenBank/DDBJ databases">
        <title>Genome assembly of a novel Clostridium senegalense strain.</title>
        <authorList>
            <person name="Gupta T.B."/>
            <person name="Jauregui R."/>
            <person name="Maclean P."/>
            <person name="Nawarathana A."/>
            <person name="Brightwell G."/>
        </authorList>
    </citation>
    <scope>NUCLEOTIDE SEQUENCE [LARGE SCALE GENOMIC DNA]</scope>
    <source>
        <strain evidence="2 3">AGRFS4</strain>
    </source>
</reference>
<dbReference type="AlphaFoldDB" id="A0A6M0H080"/>
<evidence type="ECO:0000313" key="3">
    <source>
        <dbReference type="Proteomes" id="UP000481872"/>
    </source>
</evidence>
<sequence length="149" mass="16933">MQGPGVIENIEEKEFNGEKQQYYIIKILNNNMKLMIPAKKIVDSNLRLLCEPEDLEKTLLRAQNGELDFEENLNSKERYNTNMKKIKSGSFEKGIEVISTLVTANSEKPLNSSEKQLLTNAKKLIIEEIVLSKNISEKEAASFLKSIIS</sequence>
<dbReference type="InterPro" id="IPR003711">
    <property type="entry name" value="CarD-like/TRCF_RID"/>
</dbReference>
<keyword evidence="3" id="KW-1185">Reference proteome</keyword>
<gene>
    <name evidence="2" type="ORF">G3M99_04990</name>
</gene>
<evidence type="ECO:0000259" key="1">
    <source>
        <dbReference type="SMART" id="SM01058"/>
    </source>
</evidence>
<dbReference type="Proteomes" id="UP000481872">
    <property type="component" value="Unassembled WGS sequence"/>
</dbReference>
<dbReference type="Gene3D" id="1.20.58.1290">
    <property type="entry name" value="CarD-like, C-terminal domain"/>
    <property type="match status" value="1"/>
</dbReference>
<dbReference type="InterPro" id="IPR042215">
    <property type="entry name" value="CarD-like_C"/>
</dbReference>
<dbReference type="PANTHER" id="PTHR38447:SF1">
    <property type="entry name" value="RNA POLYMERASE-BINDING TRANSCRIPTION FACTOR CARD"/>
    <property type="match status" value="1"/>
</dbReference>
<organism evidence="2 3">
    <name type="scientific">Clostridium senegalense</name>
    <dbReference type="NCBI Taxonomy" id="1465809"/>
    <lineage>
        <taxon>Bacteria</taxon>
        <taxon>Bacillati</taxon>
        <taxon>Bacillota</taxon>
        <taxon>Clostridia</taxon>
        <taxon>Eubacteriales</taxon>
        <taxon>Clostridiaceae</taxon>
        <taxon>Clostridium</taxon>
    </lineage>
</organism>
<dbReference type="EMBL" id="JAAGPU010000006">
    <property type="protein sequence ID" value="NEU04226.1"/>
    <property type="molecule type" value="Genomic_DNA"/>
</dbReference>
<name>A0A6M0H080_9CLOT</name>
<feature type="domain" description="CarD-like/TRCF RNAP-interacting" evidence="1">
    <location>
        <begin position="1"/>
        <end position="102"/>
    </location>
</feature>
<protein>
    <submittedName>
        <fullName evidence="2">Transcription factor YdeB</fullName>
    </submittedName>
</protein>
<dbReference type="GO" id="GO:0009303">
    <property type="term" value="P:rRNA transcription"/>
    <property type="evidence" value="ECO:0007669"/>
    <property type="project" value="TreeGrafter"/>
</dbReference>
<comment type="caution">
    <text evidence="2">The sequence shown here is derived from an EMBL/GenBank/DDBJ whole genome shotgun (WGS) entry which is preliminary data.</text>
</comment>
<dbReference type="InterPro" id="IPR052531">
    <property type="entry name" value="CarD-like_regulator"/>
</dbReference>
<dbReference type="SMART" id="SM01058">
    <property type="entry name" value="CarD_TRCF"/>
    <property type="match status" value="1"/>
</dbReference>
<dbReference type="PANTHER" id="PTHR38447">
    <property type="entry name" value="TRANSCRIPTION FACTOR YDEB-RELATED"/>
    <property type="match status" value="1"/>
</dbReference>
<dbReference type="SUPFAM" id="SSF141259">
    <property type="entry name" value="CarD-like"/>
    <property type="match status" value="1"/>
</dbReference>
<evidence type="ECO:0000313" key="2">
    <source>
        <dbReference type="EMBL" id="NEU04226.1"/>
    </source>
</evidence>
<proteinExistence type="predicted"/>